<comment type="caution">
    <text evidence="6">The sequence shown here is derived from an EMBL/GenBank/DDBJ whole genome shotgun (WGS) entry which is preliminary data.</text>
</comment>
<dbReference type="GO" id="GO:0016829">
    <property type="term" value="F:lyase activity"/>
    <property type="evidence" value="ECO:0007669"/>
    <property type="project" value="UniProtKB-KW"/>
</dbReference>
<keyword evidence="4" id="KW-0456">Lyase</keyword>
<name>A0A1T3F5U0_ELIME</name>
<evidence type="ECO:0000256" key="5">
    <source>
        <dbReference type="ARBA" id="ARBA00023277"/>
    </source>
</evidence>
<evidence type="ECO:0000313" key="6">
    <source>
        <dbReference type="EMBL" id="OOH97693.1"/>
    </source>
</evidence>
<dbReference type="eggNOG" id="COG0800">
    <property type="taxonomic scope" value="Bacteria"/>
</dbReference>
<evidence type="ECO:0000256" key="2">
    <source>
        <dbReference type="ARBA" id="ARBA00006906"/>
    </source>
</evidence>
<keyword evidence="7" id="KW-1185">Reference proteome</keyword>
<dbReference type="PANTHER" id="PTHR30246:SF1">
    <property type="entry name" value="2-DEHYDRO-3-DEOXY-6-PHOSPHOGALACTONATE ALDOLASE-RELATED"/>
    <property type="match status" value="1"/>
</dbReference>
<dbReference type="Gene3D" id="3.20.20.70">
    <property type="entry name" value="Aldolase class I"/>
    <property type="match status" value="1"/>
</dbReference>
<dbReference type="RefSeq" id="WP_077564108.1">
    <property type="nucleotide sequence ID" value="NZ_CP016378.1"/>
</dbReference>
<dbReference type="InterPro" id="IPR013785">
    <property type="entry name" value="Aldolase_TIM"/>
</dbReference>
<dbReference type="AlphaFoldDB" id="A0A1T3F5U0"/>
<dbReference type="STRING" id="238.BBD35_04105"/>
<reference evidence="6 7" key="1">
    <citation type="submission" date="2016-11" db="EMBL/GenBank/DDBJ databases">
        <title>Genome sequence and comparative genomic analysis of clinical strain Elizabethkingia meningoseptica 61421 PRCM.</title>
        <authorList>
            <person name="Wang M."/>
            <person name="Hu S."/>
            <person name="Cao L."/>
            <person name="Jiang T."/>
            <person name="Zhou Y."/>
            <person name="Ming D."/>
        </authorList>
    </citation>
    <scope>NUCLEOTIDE SEQUENCE [LARGE SCALE GENOMIC DNA]</scope>
    <source>
        <strain evidence="6 7">61421 PRCM</strain>
    </source>
</reference>
<protein>
    <submittedName>
        <fullName evidence="6">Bifunctional 4-hydroxy-2-oxoglutarate aldolase/2-dehydro-3-deoxy-phosphogluconate aldolase</fullName>
    </submittedName>
</protein>
<dbReference type="Proteomes" id="UP000188947">
    <property type="component" value="Unassembled WGS sequence"/>
</dbReference>
<dbReference type="EMBL" id="MPOG01000001">
    <property type="protein sequence ID" value="OOH97693.1"/>
    <property type="molecule type" value="Genomic_DNA"/>
</dbReference>
<dbReference type="Pfam" id="PF01081">
    <property type="entry name" value="Aldolase"/>
    <property type="match status" value="1"/>
</dbReference>
<evidence type="ECO:0000256" key="4">
    <source>
        <dbReference type="ARBA" id="ARBA00023239"/>
    </source>
</evidence>
<comment type="similarity">
    <text evidence="2">Belongs to the KHG/KDPG aldolase family.</text>
</comment>
<evidence type="ECO:0000256" key="3">
    <source>
        <dbReference type="ARBA" id="ARBA00011233"/>
    </source>
</evidence>
<dbReference type="OrthoDB" id="9802667at2"/>
<sequence>MENMLSFIEQHPVIPVFYHDNPEICKAALKASYEGGVRIFEFVNRGNNAVHNFELLQKYKEQHFPDLKLGIGTIKSKEQAEIFCQLNTDFLVSPVFDPSIAEIAKMNHTFWIPGCMTPTEINQAEIAGCKLIKLFPGDLLGIKFLKAVKPLFPGLKFMPTGGVKLNKENIQSWFEAGVASVGLGSSLFPSDFDPEEVTAQLKKVFSYIEEL</sequence>
<comment type="pathway">
    <text evidence="1">Carbohydrate acid metabolism.</text>
</comment>
<evidence type="ECO:0000313" key="7">
    <source>
        <dbReference type="Proteomes" id="UP000188947"/>
    </source>
</evidence>
<accession>A0A1T3F5U0</accession>
<dbReference type="CDD" id="cd00452">
    <property type="entry name" value="KDPG_aldolase"/>
    <property type="match status" value="1"/>
</dbReference>
<dbReference type="InterPro" id="IPR000887">
    <property type="entry name" value="Aldlse_KDPG_KHG"/>
</dbReference>
<evidence type="ECO:0000256" key="1">
    <source>
        <dbReference type="ARBA" id="ARBA00004761"/>
    </source>
</evidence>
<organism evidence="6 7">
    <name type="scientific">Elizabethkingia meningoseptica</name>
    <name type="common">Chryseobacterium meningosepticum</name>
    <dbReference type="NCBI Taxonomy" id="238"/>
    <lineage>
        <taxon>Bacteria</taxon>
        <taxon>Pseudomonadati</taxon>
        <taxon>Bacteroidota</taxon>
        <taxon>Flavobacteriia</taxon>
        <taxon>Flavobacteriales</taxon>
        <taxon>Weeksellaceae</taxon>
        <taxon>Elizabethkingia</taxon>
    </lineage>
</organism>
<keyword evidence="5" id="KW-0119">Carbohydrate metabolism</keyword>
<gene>
    <name evidence="6" type="ORF">BMF97_00005</name>
</gene>
<comment type="subunit">
    <text evidence="3">Homotrimer.</text>
</comment>
<proteinExistence type="inferred from homology"/>
<dbReference type="SUPFAM" id="SSF51569">
    <property type="entry name" value="Aldolase"/>
    <property type="match status" value="1"/>
</dbReference>
<dbReference type="PANTHER" id="PTHR30246">
    <property type="entry name" value="2-KETO-3-DEOXY-6-PHOSPHOGLUCONATE ALDOLASE"/>
    <property type="match status" value="1"/>
</dbReference>